<dbReference type="CDD" id="cd15482">
    <property type="entry name" value="Sialidase_non-viral"/>
    <property type="match status" value="1"/>
</dbReference>
<accession>A0A2N5X2S0</accession>
<dbReference type="GO" id="GO:0016787">
    <property type="term" value="F:hydrolase activity"/>
    <property type="evidence" value="ECO:0007669"/>
    <property type="project" value="UniProtKB-KW"/>
</dbReference>
<dbReference type="OrthoDB" id="9813892at2"/>
<dbReference type="InterPro" id="IPR015943">
    <property type="entry name" value="WD40/YVTN_repeat-like_dom_sf"/>
</dbReference>
<evidence type="ECO:0000256" key="3">
    <source>
        <dbReference type="SAM" id="SignalP"/>
    </source>
</evidence>
<dbReference type="InterPro" id="IPR036278">
    <property type="entry name" value="Sialidase_sf"/>
</dbReference>
<comment type="caution">
    <text evidence="5">The sequence shown here is derived from an EMBL/GenBank/DDBJ whole genome shotgun (WGS) entry which is preliminary data.</text>
</comment>
<dbReference type="EMBL" id="PKUS01000011">
    <property type="protein sequence ID" value="PLW68782.1"/>
    <property type="molecule type" value="Genomic_DNA"/>
</dbReference>
<evidence type="ECO:0000256" key="2">
    <source>
        <dbReference type="ARBA" id="ARBA00023276"/>
    </source>
</evidence>
<keyword evidence="2" id="KW-0604">Photosystem II</keyword>
<dbReference type="RefSeq" id="WP_076001473.1">
    <property type="nucleotide sequence ID" value="NZ_PKUS01000011.1"/>
</dbReference>
<sequence>MGIRRALIGILFAVAMAPTANMVSAQPYDVLDLPAVPSELAARSLIFAVREFNGKYYATGHRGHILYSDDGVNWTQAEVPVRSSLLDIYFVTPELGWAVGHEGVILHSSDAGKTWVKQYDGERYGEEGLAYYKQLTADNPDNELYPFMVDEMQFAIEQGADKPLFKVEFHSPTYGHVLGAYGMILKTEDGGKSWVHVLETTENDSFYHVYDVANLSGKNRFFMSGEAGLFMIGDADTEVATLVETVPWQGSFFTTAATPGGAIVLGGLRGRMFRTENEGQTWDEVPKRPTSSMVDSVVLDDGRIVFVGIAGEILISDDDGRTFSLVPLTTGNRIYAVEEGPSGSLLLGGPAGIEKLKLPQ</sequence>
<protein>
    <submittedName>
        <fullName evidence="5">Glycosyl hydrolase</fullName>
    </submittedName>
</protein>
<dbReference type="Gene3D" id="2.130.10.10">
    <property type="entry name" value="YVTN repeat-like/Quinoprotein amine dehydrogenase"/>
    <property type="match status" value="1"/>
</dbReference>
<dbReference type="PANTHER" id="PTHR47199:SF2">
    <property type="entry name" value="PHOTOSYSTEM II STABILITY_ASSEMBLY FACTOR HCF136, CHLOROPLASTIC"/>
    <property type="match status" value="1"/>
</dbReference>
<dbReference type="PANTHER" id="PTHR47199">
    <property type="entry name" value="PHOTOSYSTEM II STABILITY/ASSEMBLY FACTOR HCF136, CHLOROPLASTIC"/>
    <property type="match status" value="1"/>
</dbReference>
<dbReference type="InterPro" id="IPR028203">
    <property type="entry name" value="PSII_CF48-like_dom"/>
</dbReference>
<keyword evidence="5" id="KW-0378">Hydrolase</keyword>
<name>A0A2N5X2S0_9GAMM</name>
<feature type="domain" description="Photosynthesis system II assembly factor Ycf48/Hcf136-like" evidence="4">
    <location>
        <begin position="72"/>
        <end position="118"/>
    </location>
</feature>
<organism evidence="5 6">
    <name type="scientific">Pseudohalioglobus lutimaris</name>
    <dbReference type="NCBI Taxonomy" id="1737061"/>
    <lineage>
        <taxon>Bacteria</taxon>
        <taxon>Pseudomonadati</taxon>
        <taxon>Pseudomonadota</taxon>
        <taxon>Gammaproteobacteria</taxon>
        <taxon>Cellvibrionales</taxon>
        <taxon>Halieaceae</taxon>
        <taxon>Pseudohalioglobus</taxon>
    </lineage>
</organism>
<dbReference type="AlphaFoldDB" id="A0A2N5X2S0"/>
<feature type="signal peptide" evidence="3">
    <location>
        <begin position="1"/>
        <end position="25"/>
    </location>
</feature>
<feature type="domain" description="Photosynthesis system II assembly factor Ycf48/Hcf136-like" evidence="4">
    <location>
        <begin position="160"/>
        <end position="320"/>
    </location>
</feature>
<gene>
    <name evidence="5" type="ORF">C0039_10950</name>
</gene>
<dbReference type="Pfam" id="PF14870">
    <property type="entry name" value="PSII_BNR"/>
    <property type="match status" value="2"/>
</dbReference>
<feature type="chain" id="PRO_5014957076" evidence="3">
    <location>
        <begin position="26"/>
        <end position="360"/>
    </location>
</feature>
<keyword evidence="3" id="KW-0732">Signal</keyword>
<evidence type="ECO:0000259" key="4">
    <source>
        <dbReference type="Pfam" id="PF14870"/>
    </source>
</evidence>
<reference evidence="5 6" key="1">
    <citation type="submission" date="2018-01" db="EMBL/GenBank/DDBJ databases">
        <title>The draft genome sequence of Halioglobus lutimaris HF004.</title>
        <authorList>
            <person name="Du Z.-J."/>
            <person name="Shi M.-J."/>
        </authorList>
    </citation>
    <scope>NUCLEOTIDE SEQUENCE [LARGE SCALE GENOMIC DNA]</scope>
    <source>
        <strain evidence="5 6">HF004</strain>
    </source>
</reference>
<dbReference type="GO" id="GO:0009523">
    <property type="term" value="C:photosystem II"/>
    <property type="evidence" value="ECO:0007669"/>
    <property type="project" value="UniProtKB-KW"/>
</dbReference>
<evidence type="ECO:0000256" key="1">
    <source>
        <dbReference type="ARBA" id="ARBA00022531"/>
    </source>
</evidence>
<dbReference type="Proteomes" id="UP000235005">
    <property type="component" value="Unassembled WGS sequence"/>
</dbReference>
<evidence type="ECO:0000313" key="5">
    <source>
        <dbReference type="EMBL" id="PLW68782.1"/>
    </source>
</evidence>
<keyword evidence="1" id="KW-0602">Photosynthesis</keyword>
<dbReference type="SUPFAM" id="SSF50939">
    <property type="entry name" value="Sialidases"/>
    <property type="match status" value="1"/>
</dbReference>
<evidence type="ECO:0000313" key="6">
    <source>
        <dbReference type="Proteomes" id="UP000235005"/>
    </source>
</evidence>
<keyword evidence="6" id="KW-1185">Reference proteome</keyword>
<proteinExistence type="predicted"/>
<dbReference type="GO" id="GO:0015979">
    <property type="term" value="P:photosynthesis"/>
    <property type="evidence" value="ECO:0007669"/>
    <property type="project" value="UniProtKB-KW"/>
</dbReference>